<feature type="domain" description="3-deoxy-D-manno-octulosonic-acid transferase N-terminal" evidence="11">
    <location>
        <begin position="34"/>
        <end position="200"/>
    </location>
</feature>
<comment type="subcellular location">
    <subcellularLocation>
        <location evidence="10">Cell membrane</location>
    </subcellularLocation>
</comment>
<evidence type="ECO:0000313" key="13">
    <source>
        <dbReference type="Proteomes" id="UP000249538"/>
    </source>
</evidence>
<dbReference type="UniPathway" id="UPA00958"/>
<evidence type="ECO:0000256" key="2">
    <source>
        <dbReference type="ARBA" id="ARBA00004713"/>
    </source>
</evidence>
<dbReference type="InterPro" id="IPR039901">
    <property type="entry name" value="Kdotransferase"/>
</dbReference>
<evidence type="ECO:0000256" key="5">
    <source>
        <dbReference type="ARBA" id="ARBA00022679"/>
    </source>
</evidence>
<comment type="pathway">
    <text evidence="2 10">Bacterial outer membrane biogenesis; LPS core biosynthesis.</text>
</comment>
<evidence type="ECO:0000256" key="10">
    <source>
        <dbReference type="RuleBase" id="RU365103"/>
    </source>
</evidence>
<feature type="site" description="Transition state stabilizer" evidence="9">
    <location>
        <position position="128"/>
    </location>
</feature>
<evidence type="ECO:0000256" key="3">
    <source>
        <dbReference type="ARBA" id="ARBA00012621"/>
    </source>
</evidence>
<evidence type="ECO:0000256" key="6">
    <source>
        <dbReference type="ARBA" id="ARBA00031445"/>
    </source>
</evidence>
<organism evidence="12 13">
    <name type="scientific">Cereibacter changlensis</name>
    <dbReference type="NCBI Taxonomy" id="402884"/>
    <lineage>
        <taxon>Bacteria</taxon>
        <taxon>Pseudomonadati</taxon>
        <taxon>Pseudomonadota</taxon>
        <taxon>Alphaproteobacteria</taxon>
        <taxon>Rhodobacterales</taxon>
        <taxon>Paracoccaceae</taxon>
        <taxon>Cereibacter</taxon>
    </lineage>
</organism>
<dbReference type="PANTHER" id="PTHR42755">
    <property type="entry name" value="3-DEOXY-MANNO-OCTULOSONATE CYTIDYLYLTRANSFERASE"/>
    <property type="match status" value="1"/>
</dbReference>
<gene>
    <name evidence="12" type="ORF">LX76_02991</name>
</gene>
<dbReference type="InterPro" id="IPR038107">
    <property type="entry name" value="Glycos_transf_N_sf"/>
</dbReference>
<dbReference type="Proteomes" id="UP000249538">
    <property type="component" value="Unassembled WGS sequence"/>
</dbReference>
<comment type="catalytic activity">
    <reaction evidence="7 10">
        <text>lipid IVA (E. coli) + CMP-3-deoxy-beta-D-manno-octulosonate = alpha-Kdo-(2-&gt;6)-lipid IVA (E. coli) + CMP + H(+)</text>
        <dbReference type="Rhea" id="RHEA:28066"/>
        <dbReference type="ChEBI" id="CHEBI:15378"/>
        <dbReference type="ChEBI" id="CHEBI:58603"/>
        <dbReference type="ChEBI" id="CHEBI:60364"/>
        <dbReference type="ChEBI" id="CHEBI:60377"/>
        <dbReference type="ChEBI" id="CHEBI:85987"/>
        <dbReference type="EC" id="2.4.99.12"/>
    </reaction>
</comment>
<comment type="caution">
    <text evidence="12">The sequence shown here is derived from an EMBL/GenBank/DDBJ whole genome shotgun (WGS) entry which is preliminary data.</text>
</comment>
<evidence type="ECO:0000256" key="1">
    <source>
        <dbReference type="ARBA" id="ARBA00003394"/>
    </source>
</evidence>
<comment type="function">
    <text evidence="1 10">Involved in lipopolysaccharide (LPS) biosynthesis. Catalyzes the transfer of 3-deoxy-D-manno-octulosonate (Kdo) residue(s) from CMP-Kdo to lipid IV(A), the tetraacyldisaccharide-1,4'-bisphosphate precursor of lipid A.</text>
</comment>
<dbReference type="Gene3D" id="3.40.50.2000">
    <property type="entry name" value="Glycogen Phosphorylase B"/>
    <property type="match status" value="1"/>
</dbReference>
<feature type="active site" description="Proton acceptor" evidence="8">
    <location>
        <position position="58"/>
    </location>
</feature>
<dbReference type="EMBL" id="QKZS01000009">
    <property type="protein sequence ID" value="PZX51641.1"/>
    <property type="molecule type" value="Genomic_DNA"/>
</dbReference>
<evidence type="ECO:0000256" key="8">
    <source>
        <dbReference type="PIRSR" id="PIRSR639901-1"/>
    </source>
</evidence>
<comment type="similarity">
    <text evidence="10">Belongs to the glycosyltransferase group 1 family.</text>
</comment>
<dbReference type="GO" id="GO:0043842">
    <property type="term" value="F:Kdo transferase activity"/>
    <property type="evidence" value="ECO:0007669"/>
    <property type="project" value="UniProtKB-EC"/>
</dbReference>
<evidence type="ECO:0000256" key="7">
    <source>
        <dbReference type="ARBA" id="ARBA00049183"/>
    </source>
</evidence>
<dbReference type="GO" id="GO:0005886">
    <property type="term" value="C:plasma membrane"/>
    <property type="evidence" value="ECO:0007669"/>
    <property type="project" value="UniProtKB-SubCell"/>
</dbReference>
<name>A0A2W7QUI1_9RHOB</name>
<evidence type="ECO:0000256" key="9">
    <source>
        <dbReference type="PIRSR" id="PIRSR639901-2"/>
    </source>
</evidence>
<sequence length="410" mass="43831">MLTLYRLILTLALPVLLAATAWRRLRGRGVAQEAEQRLGLIPAQPGRPLWLHGASNGEITSARWLIEELLARDPDRPLLITCNNPSARAMVQGWALPRTTALLAPWDTPGCLRRFLARAKPRALVTIENELWPERISRTAAAGLPVIALGARLSARSARSWARFAPGLLRHMLTRLSWVSAQDESSARRLIDAGLPPDRLGPRVVLKSRLTAAAAPPAAFATPPRARCLLAASTHEGEDAVILDGFARSRDRFDLLILAPRHPQRGAMIAGLAAARGFDTRRRSEGHDPGPGTAVYVADTLGEMPLWYGICGAAFIGGSLVEKGGHTPFEPIAQDCALLHGPSTYNFAEVFAALDAAGAALPVTDAKSFAAALAGLSTEEQARMAATAHRALPPSGDEAQLIAAVHRLTA</sequence>
<accession>A0A2W7QUI1</accession>
<dbReference type="AlphaFoldDB" id="A0A2W7QUI1"/>
<keyword evidence="10" id="KW-0448">Lipopolysaccharide biosynthesis</keyword>
<proteinExistence type="inferred from homology"/>
<protein>
    <recommendedName>
        <fullName evidence="4 10">3-deoxy-D-manno-octulosonic acid transferase</fullName>
        <shortName evidence="10">Kdo transferase</shortName>
        <ecNumber evidence="3 10">2.4.99.12</ecNumber>
    </recommendedName>
    <alternativeName>
        <fullName evidence="6 10">Lipid IV(A) 3-deoxy-D-manno-octulosonic acid transferase</fullName>
    </alternativeName>
</protein>
<evidence type="ECO:0000313" key="12">
    <source>
        <dbReference type="EMBL" id="PZX51641.1"/>
    </source>
</evidence>
<reference evidence="12 13" key="1">
    <citation type="submission" date="2018-06" db="EMBL/GenBank/DDBJ databases">
        <title>Genomic Encyclopedia of Archaeal and Bacterial Type Strains, Phase II (KMG-II): from individual species to whole genera.</title>
        <authorList>
            <person name="Goeker M."/>
        </authorList>
    </citation>
    <scope>NUCLEOTIDE SEQUENCE [LARGE SCALE GENOMIC DNA]</scope>
    <source>
        <strain evidence="12 13">DSM 18774</strain>
    </source>
</reference>
<dbReference type="GO" id="GO:0009244">
    <property type="term" value="P:lipopolysaccharide core region biosynthetic process"/>
    <property type="evidence" value="ECO:0007669"/>
    <property type="project" value="UniProtKB-UniRule"/>
</dbReference>
<dbReference type="GO" id="GO:0009245">
    <property type="term" value="P:lipid A biosynthetic process"/>
    <property type="evidence" value="ECO:0007669"/>
    <property type="project" value="TreeGrafter"/>
</dbReference>
<dbReference type="PANTHER" id="PTHR42755:SF1">
    <property type="entry name" value="3-DEOXY-D-MANNO-OCTULOSONIC ACID TRANSFERASE, MITOCHONDRIAL-RELATED"/>
    <property type="match status" value="1"/>
</dbReference>
<keyword evidence="5 10" id="KW-0808">Transferase</keyword>
<keyword evidence="10" id="KW-0472">Membrane</keyword>
<dbReference type="Gene3D" id="3.40.50.11720">
    <property type="entry name" value="3-Deoxy-D-manno-octulosonic-acid transferase, N-terminal domain"/>
    <property type="match status" value="1"/>
</dbReference>
<dbReference type="RefSeq" id="WP_245941447.1">
    <property type="nucleotide sequence ID" value="NZ_QKZS01000009.1"/>
</dbReference>
<evidence type="ECO:0000256" key="4">
    <source>
        <dbReference type="ARBA" id="ARBA00019077"/>
    </source>
</evidence>
<dbReference type="InterPro" id="IPR007507">
    <property type="entry name" value="Glycos_transf_N"/>
</dbReference>
<dbReference type="Pfam" id="PF04413">
    <property type="entry name" value="Glycos_transf_N"/>
    <property type="match status" value="1"/>
</dbReference>
<feature type="site" description="Transition state stabilizer" evidence="9">
    <location>
        <position position="207"/>
    </location>
</feature>
<dbReference type="EC" id="2.4.99.12" evidence="3 10"/>
<keyword evidence="10" id="KW-1003">Cell membrane</keyword>
<evidence type="ECO:0000259" key="11">
    <source>
        <dbReference type="Pfam" id="PF04413"/>
    </source>
</evidence>